<dbReference type="EMBL" id="JBHUGI010000008">
    <property type="protein sequence ID" value="MFD1927391.1"/>
    <property type="molecule type" value="Genomic_DNA"/>
</dbReference>
<dbReference type="RefSeq" id="WP_381536052.1">
    <property type="nucleotide sequence ID" value="NZ_JBHUGI010000008.1"/>
</dbReference>
<keyword evidence="3" id="KW-1185">Reference proteome</keyword>
<name>A0ABW4SDE9_9BACL</name>
<protein>
    <submittedName>
        <fullName evidence="2">Uncharacterized protein</fullName>
    </submittedName>
</protein>
<accession>A0ABW4SDE9</accession>
<keyword evidence="1" id="KW-0812">Transmembrane</keyword>
<proteinExistence type="predicted"/>
<evidence type="ECO:0000313" key="2">
    <source>
        <dbReference type="EMBL" id="MFD1927391.1"/>
    </source>
</evidence>
<evidence type="ECO:0000313" key="3">
    <source>
        <dbReference type="Proteomes" id="UP001597218"/>
    </source>
</evidence>
<feature type="transmembrane region" description="Helical" evidence="1">
    <location>
        <begin position="12"/>
        <end position="33"/>
    </location>
</feature>
<comment type="caution">
    <text evidence="2">The sequence shown here is derived from an EMBL/GenBank/DDBJ whole genome shotgun (WGS) entry which is preliminary data.</text>
</comment>
<sequence length="58" mass="6195">MVTKSKNDSAIVWSVIGIVIAIVSIAYCFSHVIDIVNSGMGRSSQLIAQLMWSIKGGV</sequence>
<dbReference type="Proteomes" id="UP001597218">
    <property type="component" value="Unassembled WGS sequence"/>
</dbReference>
<gene>
    <name evidence="2" type="ORF">ACFSFY_04850</name>
</gene>
<reference evidence="3" key="1">
    <citation type="journal article" date="2019" name="Int. J. Syst. Evol. Microbiol.">
        <title>The Global Catalogue of Microorganisms (GCM) 10K type strain sequencing project: providing services to taxonomists for standard genome sequencing and annotation.</title>
        <authorList>
            <consortium name="The Broad Institute Genomics Platform"/>
            <consortium name="The Broad Institute Genome Sequencing Center for Infectious Disease"/>
            <person name="Wu L."/>
            <person name="Ma J."/>
        </authorList>
    </citation>
    <scope>NUCLEOTIDE SEQUENCE [LARGE SCALE GENOMIC DNA]</scope>
    <source>
        <strain evidence="3">CGMCC 4.7177</strain>
    </source>
</reference>
<evidence type="ECO:0000256" key="1">
    <source>
        <dbReference type="SAM" id="Phobius"/>
    </source>
</evidence>
<organism evidence="2 3">
    <name type="scientific">Sporosarcina siberiensis</name>
    <dbReference type="NCBI Taxonomy" id="1365606"/>
    <lineage>
        <taxon>Bacteria</taxon>
        <taxon>Bacillati</taxon>
        <taxon>Bacillota</taxon>
        <taxon>Bacilli</taxon>
        <taxon>Bacillales</taxon>
        <taxon>Caryophanaceae</taxon>
        <taxon>Sporosarcina</taxon>
    </lineage>
</organism>
<keyword evidence="1" id="KW-1133">Transmembrane helix</keyword>
<keyword evidence="1" id="KW-0472">Membrane</keyword>